<reference evidence="8 9" key="1">
    <citation type="submission" date="2017-08" db="EMBL/GenBank/DDBJ databases">
        <title>Pusillimonas indicus sp. nov., a member of the family Alcaligenaceae isolated from surface seawater.</title>
        <authorList>
            <person name="Li J."/>
        </authorList>
    </citation>
    <scope>NUCLEOTIDE SEQUENCE [LARGE SCALE GENOMIC DNA]</scope>
    <source>
        <strain evidence="8 9">L52-1-41</strain>
    </source>
</reference>
<dbReference type="PANTHER" id="PTHR30462:SF3">
    <property type="entry name" value="INTERMEMBRANE TRANSPORT PROTEIN PQIA"/>
    <property type="match status" value="1"/>
</dbReference>
<dbReference type="InterPro" id="IPR051800">
    <property type="entry name" value="PqiA-PqiB_transport"/>
</dbReference>
<evidence type="ECO:0000256" key="2">
    <source>
        <dbReference type="ARBA" id="ARBA00022475"/>
    </source>
</evidence>
<dbReference type="EMBL" id="NQYH01000013">
    <property type="protein sequence ID" value="RIY39803.1"/>
    <property type="molecule type" value="Genomic_DNA"/>
</dbReference>
<feature type="transmembrane region" description="Helical" evidence="7">
    <location>
        <begin position="345"/>
        <end position="363"/>
    </location>
</feature>
<dbReference type="GO" id="GO:0005886">
    <property type="term" value="C:plasma membrane"/>
    <property type="evidence" value="ECO:0007669"/>
    <property type="project" value="UniProtKB-SubCell"/>
</dbReference>
<feature type="transmembrane region" description="Helical" evidence="7">
    <location>
        <begin position="47"/>
        <end position="73"/>
    </location>
</feature>
<dbReference type="Pfam" id="PF04403">
    <property type="entry name" value="PqiA"/>
    <property type="match status" value="2"/>
</dbReference>
<evidence type="ECO:0000256" key="3">
    <source>
        <dbReference type="ARBA" id="ARBA00022519"/>
    </source>
</evidence>
<dbReference type="OrthoDB" id="9800207at2"/>
<evidence type="ECO:0000256" key="7">
    <source>
        <dbReference type="SAM" id="Phobius"/>
    </source>
</evidence>
<feature type="transmembrane region" description="Helical" evidence="7">
    <location>
        <begin position="254"/>
        <end position="274"/>
    </location>
</feature>
<keyword evidence="5 7" id="KW-1133">Transmembrane helix</keyword>
<feature type="transmembrane region" description="Helical" evidence="7">
    <location>
        <begin position="139"/>
        <end position="160"/>
    </location>
</feature>
<dbReference type="Proteomes" id="UP000266206">
    <property type="component" value="Unassembled WGS sequence"/>
</dbReference>
<accession>A0A3A1YNE8</accession>
<keyword evidence="4 7" id="KW-0812">Transmembrane</keyword>
<proteinExistence type="predicted"/>
<evidence type="ECO:0000313" key="9">
    <source>
        <dbReference type="Proteomes" id="UP000266206"/>
    </source>
</evidence>
<feature type="transmembrane region" description="Helical" evidence="7">
    <location>
        <begin position="93"/>
        <end position="118"/>
    </location>
</feature>
<keyword evidence="6 7" id="KW-0472">Membrane</keyword>
<dbReference type="AlphaFoldDB" id="A0A3A1YNE8"/>
<dbReference type="PANTHER" id="PTHR30462">
    <property type="entry name" value="INTERMEMBRANE TRANSPORT PROTEIN PQIB-RELATED"/>
    <property type="match status" value="1"/>
</dbReference>
<comment type="caution">
    <text evidence="8">The sequence shown here is derived from an EMBL/GenBank/DDBJ whole genome shotgun (WGS) entry which is preliminary data.</text>
</comment>
<feature type="transmembrane region" description="Helical" evidence="7">
    <location>
        <begin position="302"/>
        <end position="324"/>
    </location>
</feature>
<dbReference type="RefSeq" id="WP_119516756.1">
    <property type="nucleotide sequence ID" value="NZ_NQYH01000013.1"/>
</dbReference>
<keyword evidence="2" id="KW-1003">Cell membrane</keyword>
<evidence type="ECO:0000256" key="6">
    <source>
        <dbReference type="ARBA" id="ARBA00023136"/>
    </source>
</evidence>
<evidence type="ECO:0000256" key="1">
    <source>
        <dbReference type="ARBA" id="ARBA00004533"/>
    </source>
</evidence>
<feature type="transmembrane region" description="Helical" evidence="7">
    <location>
        <begin position="375"/>
        <end position="396"/>
    </location>
</feature>
<keyword evidence="3" id="KW-0997">Cell inner membrane</keyword>
<name>A0A3A1YNE8_9BURK</name>
<protein>
    <submittedName>
        <fullName evidence="8">Paraquat-inducible membrane protein A</fullName>
    </submittedName>
</protein>
<organism evidence="8 9">
    <name type="scientific">Neopusillimonas maritima</name>
    <dbReference type="NCBI Taxonomy" id="2026239"/>
    <lineage>
        <taxon>Bacteria</taxon>
        <taxon>Pseudomonadati</taxon>
        <taxon>Pseudomonadota</taxon>
        <taxon>Betaproteobacteria</taxon>
        <taxon>Burkholderiales</taxon>
        <taxon>Alcaligenaceae</taxon>
        <taxon>Neopusillimonas</taxon>
    </lineage>
</organism>
<comment type="subcellular location">
    <subcellularLocation>
        <location evidence="1">Cell inner membrane</location>
    </subcellularLocation>
</comment>
<evidence type="ECO:0000313" key="8">
    <source>
        <dbReference type="EMBL" id="RIY39803.1"/>
    </source>
</evidence>
<evidence type="ECO:0000256" key="5">
    <source>
        <dbReference type="ARBA" id="ARBA00022989"/>
    </source>
</evidence>
<gene>
    <name evidence="8" type="ORF">CJP73_13275</name>
</gene>
<dbReference type="InterPro" id="IPR007498">
    <property type="entry name" value="PqiA-like"/>
</dbReference>
<evidence type="ECO:0000256" key="4">
    <source>
        <dbReference type="ARBA" id="ARBA00022692"/>
    </source>
</evidence>
<feature type="transmembrane region" description="Helical" evidence="7">
    <location>
        <begin position="166"/>
        <end position="185"/>
    </location>
</feature>
<sequence>MANPPLVICPHCARLHERTPIAPGAIASCVQCGYELYRHSRVSLEGWLALCWTSLFVFMLANLFPVAHISLSGKTVEASFPHALYLTWLSGDYAVALMAGLFVFAFPLGQILFLMWAIQAVRKRRLPWDFRFGLRMLEVLSHWSMIPVLFLAMLVSMVKMADLARLAPATGLWAFGVLAFMLTALSRVSAHRLWHDAEDEGLVARSGAALATNHIAGCTACGYVQDMPRNESGKTCDRCSAYFHLRKPKSNSRAWAFLAAAAILYFPANLYPVMTMRMPIGTESHTILGGVIELWQLGSWDLALIVFIASVVVPLTKILVLAALMTVRHWRGPLMQRQRTRLYEIVELVGQWSMLDVFVVIFLSSMADFPGLVQIIPGLGAASFGLVVILTMFAAMSYDPRLGWDQGNRLEKSIQHGG</sequence>